<dbReference type="GO" id="GO:0046872">
    <property type="term" value="F:metal ion binding"/>
    <property type="evidence" value="ECO:0007669"/>
    <property type="project" value="UniProtKB-KW"/>
</dbReference>
<dbReference type="SUPFAM" id="SSF52172">
    <property type="entry name" value="CheY-like"/>
    <property type="match status" value="1"/>
</dbReference>
<comment type="cofactor">
    <cofactor evidence="9">
        <name>a divalent metal cation</name>
        <dbReference type="ChEBI" id="CHEBI:60240"/>
    </cofactor>
    <text evidence="9">Binds 2 divalent metal cations per subunit. Site 1 may preferentially bind zinc ions, while site 2 has a preference for magnesium and/or manganese ions.</text>
</comment>
<comment type="pathway">
    <text evidence="1">Purine metabolism; 3',5'-cyclic AMP degradation; AMP from 3',5'-cyclic AMP: step 1/1.</text>
</comment>
<evidence type="ECO:0000256" key="6">
    <source>
        <dbReference type="PIRSR" id="PIRSR623088-1"/>
    </source>
</evidence>
<dbReference type="Pfam" id="PF00233">
    <property type="entry name" value="PDEase_I"/>
    <property type="match status" value="1"/>
</dbReference>
<evidence type="ECO:0000313" key="14">
    <source>
        <dbReference type="Proteomes" id="UP000507470"/>
    </source>
</evidence>
<evidence type="ECO:0000259" key="11">
    <source>
        <dbReference type="PROSITE" id="PS50112"/>
    </source>
</evidence>
<dbReference type="CDD" id="cd00077">
    <property type="entry name" value="HDc"/>
    <property type="match status" value="1"/>
</dbReference>
<evidence type="ECO:0000256" key="7">
    <source>
        <dbReference type="PIRSR" id="PIRSR623088-2"/>
    </source>
</evidence>
<dbReference type="SMART" id="SM00091">
    <property type="entry name" value="PAS"/>
    <property type="match status" value="1"/>
</dbReference>
<keyword evidence="5" id="KW-0114">cAMP</keyword>
<dbReference type="PROSITE" id="PS51845">
    <property type="entry name" value="PDEASE_I_2"/>
    <property type="match status" value="1"/>
</dbReference>
<feature type="compositionally biased region" description="Polar residues" evidence="10">
    <location>
        <begin position="433"/>
        <end position="450"/>
    </location>
</feature>
<dbReference type="PRINTS" id="PR00387">
    <property type="entry name" value="PDIESTERASE1"/>
</dbReference>
<dbReference type="Gene3D" id="1.10.1300.10">
    <property type="entry name" value="3'5'-cyclic nucleotide phosphodiesterase, catalytic domain"/>
    <property type="match status" value="1"/>
</dbReference>
<dbReference type="GO" id="GO:0004114">
    <property type="term" value="F:3',5'-cyclic-nucleotide phosphodiesterase activity"/>
    <property type="evidence" value="ECO:0007669"/>
    <property type="project" value="InterPro"/>
</dbReference>
<feature type="region of interest" description="Disordered" evidence="10">
    <location>
        <begin position="811"/>
        <end position="832"/>
    </location>
</feature>
<dbReference type="Gene3D" id="3.30.450.20">
    <property type="entry name" value="PAS domain"/>
    <property type="match status" value="1"/>
</dbReference>
<dbReference type="SMART" id="SM00471">
    <property type="entry name" value="HDc"/>
    <property type="match status" value="1"/>
</dbReference>
<dbReference type="GO" id="GO:0007165">
    <property type="term" value="P:signal transduction"/>
    <property type="evidence" value="ECO:0007669"/>
    <property type="project" value="InterPro"/>
</dbReference>
<feature type="binding site" evidence="7">
    <location>
        <position position="720"/>
    </location>
    <ligand>
        <name>AMP</name>
        <dbReference type="ChEBI" id="CHEBI:456215"/>
    </ligand>
</feature>
<proteinExistence type="inferred from homology"/>
<feature type="region of interest" description="Disordered" evidence="10">
    <location>
        <begin position="1"/>
        <end position="20"/>
    </location>
</feature>
<keyword evidence="4 9" id="KW-0378">Hydrolase</keyword>
<dbReference type="EMBL" id="CACVKT020007607">
    <property type="protein sequence ID" value="CAC5408840.1"/>
    <property type="molecule type" value="Genomic_DNA"/>
</dbReference>
<feature type="binding site" evidence="8">
    <location>
        <position position="550"/>
    </location>
    <ligand>
        <name>Zn(2+)</name>
        <dbReference type="ChEBI" id="CHEBI:29105"/>
        <label>1</label>
    </ligand>
</feature>
<feature type="domain" description="PAS" evidence="11">
    <location>
        <begin position="169"/>
        <end position="240"/>
    </location>
</feature>
<dbReference type="SUPFAM" id="SSF55785">
    <property type="entry name" value="PYP-like sensor domain (PAS domain)"/>
    <property type="match status" value="1"/>
</dbReference>
<organism evidence="13 14">
    <name type="scientific">Mytilus coruscus</name>
    <name type="common">Sea mussel</name>
    <dbReference type="NCBI Taxonomy" id="42192"/>
    <lineage>
        <taxon>Eukaryota</taxon>
        <taxon>Metazoa</taxon>
        <taxon>Spiralia</taxon>
        <taxon>Lophotrochozoa</taxon>
        <taxon>Mollusca</taxon>
        <taxon>Bivalvia</taxon>
        <taxon>Autobranchia</taxon>
        <taxon>Pteriomorphia</taxon>
        <taxon>Mytilida</taxon>
        <taxon>Mytiloidea</taxon>
        <taxon>Mytilidae</taxon>
        <taxon>Mytilinae</taxon>
        <taxon>Mytilus</taxon>
    </lineage>
</organism>
<evidence type="ECO:0000256" key="9">
    <source>
        <dbReference type="RuleBase" id="RU363067"/>
    </source>
</evidence>
<dbReference type="InterPro" id="IPR000014">
    <property type="entry name" value="PAS"/>
</dbReference>
<comment type="similarity">
    <text evidence="2">Belongs to the cyclic nucleotide phosphodiesterase family. PDE8 subfamily.</text>
</comment>
<feature type="region of interest" description="Disordered" evidence="10">
    <location>
        <begin position="433"/>
        <end position="472"/>
    </location>
</feature>
<dbReference type="EC" id="3.1.4.-" evidence="9"/>
<dbReference type="InterPro" id="IPR036971">
    <property type="entry name" value="PDEase_catalytic_dom_sf"/>
</dbReference>
<feature type="binding site" evidence="8">
    <location>
        <position position="720"/>
    </location>
    <ligand>
        <name>Zn(2+)</name>
        <dbReference type="ChEBI" id="CHEBI:29105"/>
        <label>1</label>
    </ligand>
</feature>
<evidence type="ECO:0000259" key="12">
    <source>
        <dbReference type="PROSITE" id="PS51845"/>
    </source>
</evidence>
<dbReference type="PROSITE" id="PS00126">
    <property type="entry name" value="PDEASE_I_1"/>
    <property type="match status" value="1"/>
</dbReference>
<evidence type="ECO:0000256" key="2">
    <source>
        <dbReference type="ARBA" id="ARBA00006437"/>
    </source>
</evidence>
<dbReference type="Pfam" id="PF23198">
    <property type="entry name" value="PDE8A_N"/>
    <property type="match status" value="1"/>
</dbReference>
<keyword evidence="14" id="KW-1185">Reference proteome</keyword>
<evidence type="ECO:0000256" key="5">
    <source>
        <dbReference type="ARBA" id="ARBA00023149"/>
    </source>
</evidence>
<accession>A0A6J8DPI4</accession>
<dbReference type="InterPro" id="IPR002073">
    <property type="entry name" value="PDEase_catalytic_dom"/>
</dbReference>
<dbReference type="PROSITE" id="PS50112">
    <property type="entry name" value="PAS"/>
    <property type="match status" value="1"/>
</dbReference>
<dbReference type="PANTHER" id="PTHR11347">
    <property type="entry name" value="CYCLIC NUCLEOTIDE PHOSPHODIESTERASE"/>
    <property type="match status" value="1"/>
</dbReference>
<dbReference type="GO" id="GO:0006198">
    <property type="term" value="P:cAMP catabolic process"/>
    <property type="evidence" value="ECO:0007669"/>
    <property type="project" value="UniProtKB-UniPathway"/>
</dbReference>
<feature type="binding site" evidence="7">
    <location>
        <begin position="546"/>
        <end position="550"/>
    </location>
    <ligand>
        <name>AMP</name>
        <dbReference type="ChEBI" id="CHEBI:456215"/>
    </ligand>
</feature>
<feature type="binding site" evidence="7">
    <location>
        <position position="772"/>
    </location>
    <ligand>
        <name>AMP</name>
        <dbReference type="ChEBI" id="CHEBI:456215"/>
    </ligand>
</feature>
<dbReference type="UniPathway" id="UPA00762">
    <property type="reaction ID" value="UER00747"/>
</dbReference>
<dbReference type="Pfam" id="PF13426">
    <property type="entry name" value="PAS_9"/>
    <property type="match status" value="1"/>
</dbReference>
<feature type="compositionally biased region" description="Polar residues" evidence="10">
    <location>
        <begin position="821"/>
        <end position="832"/>
    </location>
</feature>
<feature type="binding site" evidence="8">
    <location>
        <position position="587"/>
    </location>
    <ligand>
        <name>Zn(2+)</name>
        <dbReference type="ChEBI" id="CHEBI:29105"/>
        <label>2</label>
    </ligand>
</feature>
<evidence type="ECO:0000256" key="3">
    <source>
        <dbReference type="ARBA" id="ARBA00022723"/>
    </source>
</evidence>
<dbReference type="FunFam" id="1.10.1300.10:FF:000002">
    <property type="entry name" value="Phosphodiesterase"/>
    <property type="match status" value="1"/>
</dbReference>
<reference evidence="13 14" key="1">
    <citation type="submission" date="2020-06" db="EMBL/GenBank/DDBJ databases">
        <authorList>
            <person name="Li R."/>
            <person name="Bekaert M."/>
        </authorList>
    </citation>
    <scope>NUCLEOTIDE SEQUENCE [LARGE SCALE GENOMIC DNA]</scope>
    <source>
        <strain evidence="14">wild</strain>
    </source>
</reference>
<evidence type="ECO:0000313" key="13">
    <source>
        <dbReference type="EMBL" id="CAC5408840.1"/>
    </source>
</evidence>
<feature type="binding site" evidence="7">
    <location>
        <position position="587"/>
    </location>
    <ligand>
        <name>AMP</name>
        <dbReference type="ChEBI" id="CHEBI:456215"/>
    </ligand>
</feature>
<feature type="binding site" evidence="8">
    <location>
        <position position="587"/>
    </location>
    <ligand>
        <name>Zn(2+)</name>
        <dbReference type="ChEBI" id="CHEBI:29105"/>
        <label>1</label>
    </ligand>
</feature>
<dbReference type="InterPro" id="IPR011006">
    <property type="entry name" value="CheY-like_superfamily"/>
</dbReference>
<dbReference type="InterPro" id="IPR003607">
    <property type="entry name" value="HD/PDEase_dom"/>
</dbReference>
<dbReference type="Proteomes" id="UP000507470">
    <property type="component" value="Unassembled WGS sequence"/>
</dbReference>
<dbReference type="CDD" id="cd00130">
    <property type="entry name" value="PAS"/>
    <property type="match status" value="1"/>
</dbReference>
<dbReference type="InterPro" id="IPR035965">
    <property type="entry name" value="PAS-like_dom_sf"/>
</dbReference>
<evidence type="ECO:0000256" key="1">
    <source>
        <dbReference type="ARBA" id="ARBA00004703"/>
    </source>
</evidence>
<dbReference type="NCBIfam" id="TIGR00229">
    <property type="entry name" value="sensory_box"/>
    <property type="match status" value="1"/>
</dbReference>
<dbReference type="OrthoDB" id="189220at2759"/>
<sequence>MGMCQCKKERKNSLDQSTNNEVSLGPMKLKQKTMSILLVFAKEDAQSDGFWWAADKIGYKCYIAHNPETTMENYLDKHPDVVIIDHRNSKHFDAEALCRSLRATESSEHTVIVAVTKRYALDKEEPSFLPSITAGFNKRIVESPNISMCMNELLTLEYGEVQSRLKLSACKAVFSALDNVSDAVEISSEDHEVQYVNHAFERLTGYSSEEVLGKNSSEIVKNDRNRPDLNDTINSQLKKGKVIIIKGSKSKVMKKELRNKVSSCCNKCIYRRKANNSFTRYWDGIYHTRRKSGEILPSHCHICPVLGQGGKISHVISIKNSTTDTSHILKESTEFNLVNGGLHGIPRRKESIARIHSMTIEAPITKVINIINAAQESSPITVVQALDKVLEILRTSELYSPYFAQQMKDNDPMTSDLVSGLVSQNVKRSLTPSYLSDVNSNSSGKQGSDLQSRRPSHHSHLHIPSPVTSSLSQVPDHIQEILDKDYTWEFNVIELEKVTNKRPLLYLGLKTLTRFGICDFFQIEESVVANWLKLVEGRYHSTNTYHNSTHAADVMHASAFFLERERNKAVFDQMDEMACLIAAIVHDLDHPGRTNAFLVNERNELAILYNDQAVLENHHSALAFQLTWKDDSVNIFKNLETDDYKILRQNIIDMVLATEMKQHFQHLNKFINSINKGCLKMDETSSMSGNGSPDSTMMLNQLSSPENKTFIKRILIKCADVANPCRPLDVCKEWGKRIAEEYFLQTDEEKARGLPVVMPVFDRKSIRIPKSQLSFIDVFINEMFESFDDYCDIPELITHLQTNYQYWKERDEEIGEKSEQENLPNGTTEDDT</sequence>
<evidence type="ECO:0000256" key="8">
    <source>
        <dbReference type="PIRSR" id="PIRSR623088-3"/>
    </source>
</evidence>
<dbReference type="InterPro" id="IPR023174">
    <property type="entry name" value="PDEase_CS"/>
</dbReference>
<feature type="domain" description="PDEase" evidence="12">
    <location>
        <begin position="470"/>
        <end position="814"/>
    </location>
</feature>
<dbReference type="InterPro" id="IPR057304">
    <property type="entry name" value="PDE8-like_REC_N"/>
</dbReference>
<protein>
    <recommendedName>
        <fullName evidence="9">Phosphodiesterase</fullName>
        <ecNumber evidence="9">3.1.4.-</ecNumber>
    </recommendedName>
</protein>
<name>A0A6J8DPI4_MYTCO</name>
<feature type="active site" description="Proton donor" evidence="6">
    <location>
        <position position="546"/>
    </location>
</feature>
<dbReference type="Gene3D" id="3.40.50.2300">
    <property type="match status" value="1"/>
</dbReference>
<keyword evidence="3 8" id="KW-0479">Metal-binding</keyword>
<gene>
    <name evidence="13" type="ORF">MCOR_42196</name>
</gene>
<feature type="compositionally biased region" description="Basic and acidic residues" evidence="10">
    <location>
        <begin position="811"/>
        <end position="820"/>
    </location>
</feature>
<dbReference type="AlphaFoldDB" id="A0A6J8DPI4"/>
<evidence type="ECO:0000256" key="4">
    <source>
        <dbReference type="ARBA" id="ARBA00022801"/>
    </source>
</evidence>
<evidence type="ECO:0000256" key="10">
    <source>
        <dbReference type="SAM" id="MobiDB-lite"/>
    </source>
</evidence>
<dbReference type="InterPro" id="IPR023088">
    <property type="entry name" value="PDEase"/>
</dbReference>
<dbReference type="SUPFAM" id="SSF109604">
    <property type="entry name" value="HD-domain/PDEase-like"/>
    <property type="match status" value="1"/>
</dbReference>
<feature type="binding site" evidence="8">
    <location>
        <position position="586"/>
    </location>
    <ligand>
        <name>Zn(2+)</name>
        <dbReference type="ChEBI" id="CHEBI:29105"/>
        <label>1</label>
    </ligand>
</feature>